<keyword evidence="1" id="KW-0175">Coiled coil</keyword>
<keyword evidence="5" id="KW-1185">Reference proteome</keyword>
<dbReference type="EnsemblProtists" id="EKX34432">
    <property type="protein sequence ID" value="EKX34432"/>
    <property type="gene ID" value="GUITHDRAFT_147211"/>
</dbReference>
<feature type="coiled-coil region" evidence="1">
    <location>
        <begin position="143"/>
        <end position="274"/>
    </location>
</feature>
<evidence type="ECO:0000313" key="3">
    <source>
        <dbReference type="EMBL" id="EKX34432.1"/>
    </source>
</evidence>
<evidence type="ECO:0000256" key="1">
    <source>
        <dbReference type="SAM" id="Coils"/>
    </source>
</evidence>
<evidence type="ECO:0000313" key="4">
    <source>
        <dbReference type="EnsemblProtists" id="EKX34432"/>
    </source>
</evidence>
<name>L1IEB7_GUITC</name>
<keyword evidence="2" id="KW-0732">Signal</keyword>
<sequence length="277" mass="31586">MLKLLLLLALLLSFGFASASSAILADLEFPMALKKVSSILSKSLQTMSLKLPLLTSCFVQGSSEEPWTSGEMRVKELSMTRYDIEETKTRIIEMLSSGSHKLSISETRNSLHQLLSAMDMLHKKENFERDHQAQLLQRMNSTCANLTRANNVLQCKLEEAKRAEEEVRRNLVTLSQEFSIETSNRENKLMELKELVSDLEVKLGEETKKATSAKESLKREMETINEMKKEADSKEARARGRLDRLRVILQDMSIDSFEEKVGEAKKILEEVQEKTTR</sequence>
<gene>
    <name evidence="3" type="ORF">GUITHDRAFT_147211</name>
</gene>
<dbReference type="HOGENOM" id="CLU_1006268_0_0_1"/>
<dbReference type="EMBL" id="JH993109">
    <property type="protein sequence ID" value="EKX34432.1"/>
    <property type="molecule type" value="Genomic_DNA"/>
</dbReference>
<evidence type="ECO:0000256" key="2">
    <source>
        <dbReference type="SAM" id="SignalP"/>
    </source>
</evidence>
<proteinExistence type="predicted"/>
<reference evidence="3 5" key="1">
    <citation type="journal article" date="2012" name="Nature">
        <title>Algal genomes reveal evolutionary mosaicism and the fate of nucleomorphs.</title>
        <authorList>
            <consortium name="DOE Joint Genome Institute"/>
            <person name="Curtis B.A."/>
            <person name="Tanifuji G."/>
            <person name="Burki F."/>
            <person name="Gruber A."/>
            <person name="Irimia M."/>
            <person name="Maruyama S."/>
            <person name="Arias M.C."/>
            <person name="Ball S.G."/>
            <person name="Gile G.H."/>
            <person name="Hirakawa Y."/>
            <person name="Hopkins J.F."/>
            <person name="Kuo A."/>
            <person name="Rensing S.A."/>
            <person name="Schmutz J."/>
            <person name="Symeonidi A."/>
            <person name="Elias M."/>
            <person name="Eveleigh R.J."/>
            <person name="Herman E.K."/>
            <person name="Klute M.J."/>
            <person name="Nakayama T."/>
            <person name="Obornik M."/>
            <person name="Reyes-Prieto A."/>
            <person name="Armbrust E.V."/>
            <person name="Aves S.J."/>
            <person name="Beiko R.G."/>
            <person name="Coutinho P."/>
            <person name="Dacks J.B."/>
            <person name="Durnford D.G."/>
            <person name="Fast N.M."/>
            <person name="Green B.R."/>
            <person name="Grisdale C.J."/>
            <person name="Hempel F."/>
            <person name="Henrissat B."/>
            <person name="Hoppner M.P."/>
            <person name="Ishida K."/>
            <person name="Kim E."/>
            <person name="Koreny L."/>
            <person name="Kroth P.G."/>
            <person name="Liu Y."/>
            <person name="Malik S.B."/>
            <person name="Maier U.G."/>
            <person name="McRose D."/>
            <person name="Mock T."/>
            <person name="Neilson J.A."/>
            <person name="Onodera N.T."/>
            <person name="Poole A.M."/>
            <person name="Pritham E.J."/>
            <person name="Richards T.A."/>
            <person name="Rocap G."/>
            <person name="Roy S.W."/>
            <person name="Sarai C."/>
            <person name="Schaack S."/>
            <person name="Shirato S."/>
            <person name="Slamovits C.H."/>
            <person name="Spencer D.F."/>
            <person name="Suzuki S."/>
            <person name="Worden A.Z."/>
            <person name="Zauner S."/>
            <person name="Barry K."/>
            <person name="Bell C."/>
            <person name="Bharti A.K."/>
            <person name="Crow J.A."/>
            <person name="Grimwood J."/>
            <person name="Kramer R."/>
            <person name="Lindquist E."/>
            <person name="Lucas S."/>
            <person name="Salamov A."/>
            <person name="McFadden G.I."/>
            <person name="Lane C.E."/>
            <person name="Keeling P.J."/>
            <person name="Gray M.W."/>
            <person name="Grigoriev I.V."/>
            <person name="Archibald J.M."/>
        </authorList>
    </citation>
    <scope>NUCLEOTIDE SEQUENCE</scope>
    <source>
        <strain evidence="3 5">CCMP2712</strain>
    </source>
</reference>
<evidence type="ECO:0000313" key="5">
    <source>
        <dbReference type="Proteomes" id="UP000011087"/>
    </source>
</evidence>
<organism evidence="3">
    <name type="scientific">Guillardia theta (strain CCMP2712)</name>
    <name type="common">Cryptophyte</name>
    <dbReference type="NCBI Taxonomy" id="905079"/>
    <lineage>
        <taxon>Eukaryota</taxon>
        <taxon>Cryptophyceae</taxon>
        <taxon>Pyrenomonadales</taxon>
        <taxon>Geminigeraceae</taxon>
        <taxon>Guillardia</taxon>
    </lineage>
</organism>
<accession>L1IEB7</accession>
<dbReference type="GeneID" id="17291204"/>
<dbReference type="KEGG" id="gtt:GUITHDRAFT_147211"/>
<dbReference type="Proteomes" id="UP000011087">
    <property type="component" value="Unassembled WGS sequence"/>
</dbReference>
<feature type="signal peptide" evidence="2">
    <location>
        <begin position="1"/>
        <end position="19"/>
    </location>
</feature>
<dbReference type="PaxDb" id="55529-EKX34432"/>
<dbReference type="RefSeq" id="XP_005821412.1">
    <property type="nucleotide sequence ID" value="XM_005821355.1"/>
</dbReference>
<dbReference type="AlphaFoldDB" id="L1IEB7"/>
<reference evidence="4" key="3">
    <citation type="submission" date="2015-06" db="UniProtKB">
        <authorList>
            <consortium name="EnsemblProtists"/>
        </authorList>
    </citation>
    <scope>IDENTIFICATION</scope>
</reference>
<feature type="chain" id="PRO_5008769963" evidence="2">
    <location>
        <begin position="20"/>
        <end position="277"/>
    </location>
</feature>
<reference evidence="5" key="2">
    <citation type="submission" date="2012-11" db="EMBL/GenBank/DDBJ databases">
        <authorList>
            <person name="Kuo A."/>
            <person name="Curtis B.A."/>
            <person name="Tanifuji G."/>
            <person name="Burki F."/>
            <person name="Gruber A."/>
            <person name="Irimia M."/>
            <person name="Maruyama S."/>
            <person name="Arias M.C."/>
            <person name="Ball S.G."/>
            <person name="Gile G.H."/>
            <person name="Hirakawa Y."/>
            <person name="Hopkins J.F."/>
            <person name="Rensing S.A."/>
            <person name="Schmutz J."/>
            <person name="Symeonidi A."/>
            <person name="Elias M."/>
            <person name="Eveleigh R.J."/>
            <person name="Herman E.K."/>
            <person name="Klute M.J."/>
            <person name="Nakayama T."/>
            <person name="Obornik M."/>
            <person name="Reyes-Prieto A."/>
            <person name="Armbrust E.V."/>
            <person name="Aves S.J."/>
            <person name="Beiko R.G."/>
            <person name="Coutinho P."/>
            <person name="Dacks J.B."/>
            <person name="Durnford D.G."/>
            <person name="Fast N.M."/>
            <person name="Green B.R."/>
            <person name="Grisdale C."/>
            <person name="Hempe F."/>
            <person name="Henrissat B."/>
            <person name="Hoppner M.P."/>
            <person name="Ishida K.-I."/>
            <person name="Kim E."/>
            <person name="Koreny L."/>
            <person name="Kroth P.G."/>
            <person name="Liu Y."/>
            <person name="Malik S.-B."/>
            <person name="Maier U.G."/>
            <person name="McRose D."/>
            <person name="Mock T."/>
            <person name="Neilson J.A."/>
            <person name="Onodera N.T."/>
            <person name="Poole A.M."/>
            <person name="Pritham E.J."/>
            <person name="Richards T.A."/>
            <person name="Rocap G."/>
            <person name="Roy S.W."/>
            <person name="Sarai C."/>
            <person name="Schaack S."/>
            <person name="Shirato S."/>
            <person name="Slamovits C.H."/>
            <person name="Spencer D.F."/>
            <person name="Suzuki S."/>
            <person name="Worden A.Z."/>
            <person name="Zauner S."/>
            <person name="Barry K."/>
            <person name="Bell C."/>
            <person name="Bharti A.K."/>
            <person name="Crow J.A."/>
            <person name="Grimwood J."/>
            <person name="Kramer R."/>
            <person name="Lindquist E."/>
            <person name="Lucas S."/>
            <person name="Salamov A."/>
            <person name="McFadden G.I."/>
            <person name="Lane C.E."/>
            <person name="Keeling P.J."/>
            <person name="Gray M.W."/>
            <person name="Grigoriev I.V."/>
            <person name="Archibald J.M."/>
        </authorList>
    </citation>
    <scope>NUCLEOTIDE SEQUENCE</scope>
    <source>
        <strain evidence="5">CCMP2712</strain>
    </source>
</reference>
<protein>
    <submittedName>
        <fullName evidence="3 4">Uncharacterized protein</fullName>
    </submittedName>
</protein>